<evidence type="ECO:0000313" key="2">
    <source>
        <dbReference type="EMBL" id="KAF2788863.1"/>
    </source>
</evidence>
<evidence type="ECO:0000313" key="3">
    <source>
        <dbReference type="Proteomes" id="UP000799757"/>
    </source>
</evidence>
<keyword evidence="3" id="KW-1185">Reference proteome</keyword>
<evidence type="ECO:0000256" key="1">
    <source>
        <dbReference type="SAM" id="MobiDB-lite"/>
    </source>
</evidence>
<proteinExistence type="predicted"/>
<feature type="region of interest" description="Disordered" evidence="1">
    <location>
        <begin position="132"/>
        <end position="191"/>
    </location>
</feature>
<gene>
    <name evidence="2" type="ORF">K505DRAFT_341721</name>
</gene>
<name>A0A6A6WY95_9PLEO</name>
<feature type="compositionally biased region" description="Low complexity" evidence="1">
    <location>
        <begin position="147"/>
        <end position="159"/>
    </location>
</feature>
<accession>A0A6A6WY95</accession>
<dbReference type="EMBL" id="MU002180">
    <property type="protein sequence ID" value="KAF2788863.1"/>
    <property type="molecule type" value="Genomic_DNA"/>
</dbReference>
<protein>
    <submittedName>
        <fullName evidence="2">Uncharacterized protein</fullName>
    </submittedName>
</protein>
<dbReference type="AlphaFoldDB" id="A0A6A6WY95"/>
<reference evidence="2" key="1">
    <citation type="journal article" date="2020" name="Stud. Mycol.">
        <title>101 Dothideomycetes genomes: a test case for predicting lifestyles and emergence of pathogens.</title>
        <authorList>
            <person name="Haridas S."/>
            <person name="Albert R."/>
            <person name="Binder M."/>
            <person name="Bloem J."/>
            <person name="Labutti K."/>
            <person name="Salamov A."/>
            <person name="Andreopoulos B."/>
            <person name="Baker S."/>
            <person name="Barry K."/>
            <person name="Bills G."/>
            <person name="Bluhm B."/>
            <person name="Cannon C."/>
            <person name="Castanera R."/>
            <person name="Culley D."/>
            <person name="Daum C."/>
            <person name="Ezra D."/>
            <person name="Gonzalez J."/>
            <person name="Henrissat B."/>
            <person name="Kuo A."/>
            <person name="Liang C."/>
            <person name="Lipzen A."/>
            <person name="Lutzoni F."/>
            <person name="Magnuson J."/>
            <person name="Mondo S."/>
            <person name="Nolan M."/>
            <person name="Ohm R."/>
            <person name="Pangilinan J."/>
            <person name="Park H.-J."/>
            <person name="Ramirez L."/>
            <person name="Alfaro M."/>
            <person name="Sun H."/>
            <person name="Tritt A."/>
            <person name="Yoshinaga Y."/>
            <person name="Zwiers L.-H."/>
            <person name="Turgeon B."/>
            <person name="Goodwin S."/>
            <person name="Spatafora J."/>
            <person name="Crous P."/>
            <person name="Grigoriev I."/>
        </authorList>
    </citation>
    <scope>NUCLEOTIDE SEQUENCE</scope>
    <source>
        <strain evidence="2">CBS 109.77</strain>
    </source>
</reference>
<organism evidence="2 3">
    <name type="scientific">Melanomma pulvis-pyrius CBS 109.77</name>
    <dbReference type="NCBI Taxonomy" id="1314802"/>
    <lineage>
        <taxon>Eukaryota</taxon>
        <taxon>Fungi</taxon>
        <taxon>Dikarya</taxon>
        <taxon>Ascomycota</taxon>
        <taxon>Pezizomycotina</taxon>
        <taxon>Dothideomycetes</taxon>
        <taxon>Pleosporomycetidae</taxon>
        <taxon>Pleosporales</taxon>
        <taxon>Melanommataceae</taxon>
        <taxon>Melanomma</taxon>
    </lineage>
</organism>
<feature type="compositionally biased region" description="Low complexity" evidence="1">
    <location>
        <begin position="167"/>
        <end position="188"/>
    </location>
</feature>
<feature type="compositionally biased region" description="Pro residues" evidence="1">
    <location>
        <begin position="133"/>
        <end position="146"/>
    </location>
</feature>
<sequence>MKSHIYIGNVGSGPTKFDNLTVVGASVIAKGSNGDSQIEPSLSWGHYTPPSASTVGENSQVPAAESHPLARTLIAAPPPPTASQLLPTASRPQPAVPRLPVAVPRLPVAVPRLPVAVPRLPVAVPRLPVAVPRLPPAVPRLPPAVPRLPLATSRPSPAASQPPPAASQPALATSRGASSSSPGISSYSHPAYYAPEGRWRRYNHDRKDWEWCDRPGS</sequence>
<dbReference type="Proteomes" id="UP000799757">
    <property type="component" value="Unassembled WGS sequence"/>
</dbReference>